<dbReference type="EMBL" id="LFJJ01000093">
    <property type="protein sequence ID" value="KND59899.1"/>
    <property type="molecule type" value="Genomic_DNA"/>
</dbReference>
<keyword evidence="9" id="KW-1185">Reference proteome</keyword>
<dbReference type="PANTHER" id="PTHR35007">
    <property type="entry name" value="INTEGRAL MEMBRANE PROTEIN-RELATED"/>
    <property type="match status" value="1"/>
</dbReference>
<comment type="subcellular location">
    <subcellularLocation>
        <location evidence="1">Cell membrane</location>
        <topology evidence="1">Multi-pass membrane protein</topology>
    </subcellularLocation>
</comment>
<protein>
    <submittedName>
        <fullName evidence="8">Flp pilus assembly protein TadB</fullName>
    </submittedName>
</protein>
<evidence type="ECO:0000256" key="1">
    <source>
        <dbReference type="ARBA" id="ARBA00004651"/>
    </source>
</evidence>
<organism evidence="8 9">
    <name type="scientific">Candidatus Burkholderia verschuerenii</name>
    <dbReference type="NCBI Taxonomy" id="242163"/>
    <lineage>
        <taxon>Bacteria</taxon>
        <taxon>Pseudomonadati</taxon>
        <taxon>Pseudomonadota</taxon>
        <taxon>Betaproteobacteria</taxon>
        <taxon>Burkholderiales</taxon>
        <taxon>Burkholderiaceae</taxon>
        <taxon>Burkholderia</taxon>
    </lineage>
</organism>
<evidence type="ECO:0000256" key="3">
    <source>
        <dbReference type="ARBA" id="ARBA00022692"/>
    </source>
</evidence>
<feature type="transmembrane region" description="Helical" evidence="6">
    <location>
        <begin position="295"/>
        <end position="314"/>
    </location>
</feature>
<evidence type="ECO:0000259" key="7">
    <source>
        <dbReference type="Pfam" id="PF00482"/>
    </source>
</evidence>
<gene>
    <name evidence="8" type="ORF">BVER_04527</name>
</gene>
<sequence>MTLINLITICAFGVAILGGVMVLTVQDMRKNQPHARIRTRMRESFELRVLQDKGAGKFDTDLFKVNKRDSIFTRYFGPKISRLRTVAGANGLRIVVAAAILGEFLAIGMVDIMPLPQFSKPLIVMGLPIFTLVKAYNFLVNRFRRRFLDGFPDLIDLIVRAVRAGVPVTHVLSTAADECPEPLKSEFKLMSDSLQVGLDLEEVLAVAVRRIEIADFSFFCVCLLLQRETGGQLGETLENLSNIVRTRREIRSKTKALTGEARITTKILTAVPICIVGSMYFLNHDYLMVLFNTEAGQKLMTFGVISIAIGLMVINKISKLDTSR</sequence>
<evidence type="ECO:0000256" key="5">
    <source>
        <dbReference type="ARBA" id="ARBA00023136"/>
    </source>
</evidence>
<dbReference type="InterPro" id="IPR042094">
    <property type="entry name" value="T2SS_GspF_sf"/>
</dbReference>
<dbReference type="InterPro" id="IPR018076">
    <property type="entry name" value="T2SS_GspF_dom"/>
</dbReference>
<dbReference type="AlphaFoldDB" id="A0A0L0MD41"/>
<dbReference type="GO" id="GO:0005886">
    <property type="term" value="C:plasma membrane"/>
    <property type="evidence" value="ECO:0007669"/>
    <property type="project" value="UniProtKB-SubCell"/>
</dbReference>
<dbReference type="OrthoDB" id="597333at2"/>
<comment type="caution">
    <text evidence="8">The sequence shown here is derived from an EMBL/GenBank/DDBJ whole genome shotgun (WGS) entry which is preliminary data.</text>
</comment>
<evidence type="ECO:0000256" key="2">
    <source>
        <dbReference type="ARBA" id="ARBA00022475"/>
    </source>
</evidence>
<evidence type="ECO:0000256" key="6">
    <source>
        <dbReference type="SAM" id="Phobius"/>
    </source>
</evidence>
<keyword evidence="4 6" id="KW-1133">Transmembrane helix</keyword>
<evidence type="ECO:0000313" key="8">
    <source>
        <dbReference type="EMBL" id="KND59899.1"/>
    </source>
</evidence>
<dbReference type="Gene3D" id="1.20.81.30">
    <property type="entry name" value="Type II secretion system (T2SS), domain F"/>
    <property type="match status" value="1"/>
</dbReference>
<dbReference type="RefSeq" id="WP_050454237.1">
    <property type="nucleotide sequence ID" value="NZ_LFJJ01000093.1"/>
</dbReference>
<name>A0A0L0MD41_9BURK</name>
<feature type="transmembrane region" description="Helical" evidence="6">
    <location>
        <begin position="91"/>
        <end position="110"/>
    </location>
</feature>
<proteinExistence type="predicted"/>
<dbReference type="PANTHER" id="PTHR35007:SF1">
    <property type="entry name" value="PILUS ASSEMBLY PROTEIN"/>
    <property type="match status" value="1"/>
</dbReference>
<evidence type="ECO:0000256" key="4">
    <source>
        <dbReference type="ARBA" id="ARBA00022989"/>
    </source>
</evidence>
<keyword evidence="5 6" id="KW-0472">Membrane</keyword>
<reference evidence="9" key="1">
    <citation type="submission" date="2015-06" db="EMBL/GenBank/DDBJ databases">
        <title>Comparative genomics of Burkholderia leaf nodule symbionts.</title>
        <authorList>
            <person name="Carlier A."/>
            <person name="Eberl L."/>
            <person name="Pinto-Carbo M."/>
        </authorList>
    </citation>
    <scope>NUCLEOTIDE SEQUENCE [LARGE SCALE GENOMIC DNA]</scope>
    <source>
        <strain evidence="9">UZHbot4</strain>
    </source>
</reference>
<feature type="transmembrane region" description="Helical" evidence="6">
    <location>
        <begin position="122"/>
        <end position="140"/>
    </location>
</feature>
<dbReference type="Pfam" id="PF00482">
    <property type="entry name" value="T2SSF"/>
    <property type="match status" value="1"/>
</dbReference>
<evidence type="ECO:0000313" key="9">
    <source>
        <dbReference type="Proteomes" id="UP000036959"/>
    </source>
</evidence>
<keyword evidence="2" id="KW-1003">Cell membrane</keyword>
<keyword evidence="3 6" id="KW-0812">Transmembrane</keyword>
<feature type="transmembrane region" description="Helical" evidence="6">
    <location>
        <begin position="6"/>
        <end position="25"/>
    </location>
</feature>
<feature type="domain" description="Type II secretion system protein GspF" evidence="7">
    <location>
        <begin position="155"/>
        <end position="279"/>
    </location>
</feature>
<dbReference type="PATRIC" id="fig|242163.4.peg.7044"/>
<dbReference type="Proteomes" id="UP000036959">
    <property type="component" value="Unassembled WGS sequence"/>
</dbReference>
<accession>A0A0L0MD41</accession>
<feature type="transmembrane region" description="Helical" evidence="6">
    <location>
        <begin position="263"/>
        <end position="283"/>
    </location>
</feature>